<dbReference type="EMBL" id="CALTRL010001033">
    <property type="protein sequence ID" value="CAH7670616.1"/>
    <property type="molecule type" value="Genomic_DNA"/>
</dbReference>
<evidence type="ECO:0000313" key="2">
    <source>
        <dbReference type="EMBL" id="CAH7670616.1"/>
    </source>
</evidence>
<proteinExistence type="predicted"/>
<evidence type="ECO:0000313" key="3">
    <source>
        <dbReference type="Proteomes" id="UP001153365"/>
    </source>
</evidence>
<feature type="coiled-coil region" evidence="1">
    <location>
        <begin position="31"/>
        <end position="58"/>
    </location>
</feature>
<keyword evidence="3" id="KW-1185">Reference proteome</keyword>
<gene>
    <name evidence="2" type="ORF">PPACK8108_LOCUS5350</name>
</gene>
<accession>A0AAV0ANQ6</accession>
<organism evidence="2 3">
    <name type="scientific">Phakopsora pachyrhizi</name>
    <name type="common">Asian soybean rust disease fungus</name>
    <dbReference type="NCBI Taxonomy" id="170000"/>
    <lineage>
        <taxon>Eukaryota</taxon>
        <taxon>Fungi</taxon>
        <taxon>Dikarya</taxon>
        <taxon>Basidiomycota</taxon>
        <taxon>Pucciniomycotina</taxon>
        <taxon>Pucciniomycetes</taxon>
        <taxon>Pucciniales</taxon>
        <taxon>Phakopsoraceae</taxon>
        <taxon>Phakopsora</taxon>
    </lineage>
</organism>
<protein>
    <submittedName>
        <fullName evidence="2">Uncharacterized protein</fullName>
    </submittedName>
</protein>
<dbReference type="AlphaFoldDB" id="A0AAV0ANQ6"/>
<sequence>MKAMIAYLEGKLDKIKLLEKDYYSSKLQKTITDYKSKLKHKEAQIVGLENQNSLITKEKDLNLKKSKDLEIQFDYLNKQLNDSK</sequence>
<dbReference type="Proteomes" id="UP001153365">
    <property type="component" value="Unassembled WGS sequence"/>
</dbReference>
<name>A0AAV0ANQ6_PHAPC</name>
<keyword evidence="1" id="KW-0175">Coiled coil</keyword>
<comment type="caution">
    <text evidence="2">The sequence shown here is derived from an EMBL/GenBank/DDBJ whole genome shotgun (WGS) entry which is preliminary data.</text>
</comment>
<evidence type="ECO:0000256" key="1">
    <source>
        <dbReference type="SAM" id="Coils"/>
    </source>
</evidence>
<reference evidence="2" key="1">
    <citation type="submission" date="2022-06" db="EMBL/GenBank/DDBJ databases">
        <authorList>
            <consortium name="SYNGENTA / RWTH Aachen University"/>
        </authorList>
    </citation>
    <scope>NUCLEOTIDE SEQUENCE</scope>
</reference>